<feature type="coiled-coil region" evidence="2">
    <location>
        <begin position="83"/>
        <end position="110"/>
    </location>
</feature>
<accession>A0A6L5YS49</accession>
<dbReference type="Proteomes" id="UP000474024">
    <property type="component" value="Unassembled WGS sequence"/>
</dbReference>
<evidence type="ECO:0000259" key="3">
    <source>
        <dbReference type="PROSITE" id="PS50937"/>
    </source>
</evidence>
<dbReference type="EMBL" id="VUNI01000015">
    <property type="protein sequence ID" value="MST75195.1"/>
    <property type="molecule type" value="Genomic_DNA"/>
</dbReference>
<keyword evidence="5" id="KW-1185">Reference proteome</keyword>
<dbReference type="InterPro" id="IPR047057">
    <property type="entry name" value="MerR_fam"/>
</dbReference>
<dbReference type="Gene3D" id="1.10.1660.10">
    <property type="match status" value="1"/>
</dbReference>
<sequence>MLYTVGEISKLLGIPSSTLRYYDKEGLLPFVERSSGGIRMFQEKDFEWLKIIECMKKTGMPIKDIKNYIELTLQGDDTIPERLALFQKQRRQLQIQLESLQQAMEVLDYKCWYYETAQKAGTVEALKNISISDIPEKYHAVRNRLSNIPQIPNESDAE</sequence>
<keyword evidence="2" id="KW-0175">Coiled coil</keyword>
<dbReference type="InterPro" id="IPR000551">
    <property type="entry name" value="MerR-type_HTH_dom"/>
</dbReference>
<feature type="domain" description="HTH merR-type" evidence="3">
    <location>
        <begin position="2"/>
        <end position="71"/>
    </location>
</feature>
<protein>
    <submittedName>
        <fullName evidence="4">MerR family transcriptional regulator</fullName>
    </submittedName>
</protein>
<evidence type="ECO:0000256" key="2">
    <source>
        <dbReference type="SAM" id="Coils"/>
    </source>
</evidence>
<comment type="caution">
    <text evidence="4">The sequence shown here is derived from an EMBL/GenBank/DDBJ whole genome shotgun (WGS) entry which is preliminary data.</text>
</comment>
<dbReference type="InterPro" id="IPR009061">
    <property type="entry name" value="DNA-bd_dom_put_sf"/>
</dbReference>
<keyword evidence="1" id="KW-0238">DNA-binding</keyword>
<evidence type="ECO:0000313" key="5">
    <source>
        <dbReference type="Proteomes" id="UP000474024"/>
    </source>
</evidence>
<dbReference type="GO" id="GO:0003700">
    <property type="term" value="F:DNA-binding transcription factor activity"/>
    <property type="evidence" value="ECO:0007669"/>
    <property type="project" value="InterPro"/>
</dbReference>
<dbReference type="SUPFAM" id="SSF46955">
    <property type="entry name" value="Putative DNA-binding domain"/>
    <property type="match status" value="1"/>
</dbReference>
<dbReference type="CDD" id="cd01109">
    <property type="entry name" value="HTH_YyaN"/>
    <property type="match status" value="1"/>
</dbReference>
<evidence type="ECO:0000256" key="1">
    <source>
        <dbReference type="ARBA" id="ARBA00023125"/>
    </source>
</evidence>
<dbReference type="GO" id="GO:0003677">
    <property type="term" value="F:DNA binding"/>
    <property type="evidence" value="ECO:0007669"/>
    <property type="project" value="UniProtKB-KW"/>
</dbReference>
<dbReference type="PROSITE" id="PS50937">
    <property type="entry name" value="HTH_MERR_2"/>
    <property type="match status" value="1"/>
</dbReference>
<organism evidence="4 5">
    <name type="scientific">Roseburia porci</name>
    <dbReference type="NCBI Taxonomy" id="2605790"/>
    <lineage>
        <taxon>Bacteria</taxon>
        <taxon>Bacillati</taxon>
        <taxon>Bacillota</taxon>
        <taxon>Clostridia</taxon>
        <taxon>Lachnospirales</taxon>
        <taxon>Lachnospiraceae</taxon>
        <taxon>Roseburia</taxon>
    </lineage>
</organism>
<dbReference type="AlphaFoldDB" id="A0A6L5YS49"/>
<dbReference type="SMART" id="SM00422">
    <property type="entry name" value="HTH_MERR"/>
    <property type="match status" value="1"/>
</dbReference>
<gene>
    <name evidence="4" type="ORF">FYJ75_09160</name>
</gene>
<reference evidence="4 5" key="1">
    <citation type="submission" date="2019-08" db="EMBL/GenBank/DDBJ databases">
        <title>In-depth cultivation of the pig gut microbiome towards novel bacterial diversity and tailored functional studies.</title>
        <authorList>
            <person name="Wylensek D."/>
            <person name="Hitch T.C.A."/>
            <person name="Clavel T."/>
        </authorList>
    </citation>
    <scope>NUCLEOTIDE SEQUENCE [LARGE SCALE GENOMIC DNA]</scope>
    <source>
        <strain evidence="4 5">MUC/MUC-530-WT-4D</strain>
    </source>
</reference>
<evidence type="ECO:0000313" key="4">
    <source>
        <dbReference type="EMBL" id="MST75195.1"/>
    </source>
</evidence>
<name>A0A6L5YS49_9FIRM</name>
<dbReference type="PANTHER" id="PTHR30204">
    <property type="entry name" value="REDOX-CYCLING DRUG-SENSING TRANSCRIPTIONAL ACTIVATOR SOXR"/>
    <property type="match status" value="1"/>
</dbReference>
<proteinExistence type="predicted"/>
<dbReference type="Pfam" id="PF13411">
    <property type="entry name" value="MerR_1"/>
    <property type="match status" value="1"/>
</dbReference>
<dbReference type="PRINTS" id="PR00040">
    <property type="entry name" value="HTHMERR"/>
</dbReference>
<dbReference type="PANTHER" id="PTHR30204:SF98">
    <property type="entry name" value="HTH-TYPE TRANSCRIPTIONAL REGULATOR ADHR"/>
    <property type="match status" value="1"/>
</dbReference>
<dbReference type="RefSeq" id="WP_154430160.1">
    <property type="nucleotide sequence ID" value="NZ_VUNI01000015.1"/>
</dbReference>